<accession>A0ABY8MKZ5</accession>
<dbReference type="InterPro" id="IPR001179">
    <property type="entry name" value="PPIase_FKBP_dom"/>
</dbReference>
<dbReference type="EMBL" id="CP123443">
    <property type="protein sequence ID" value="WGK70285.1"/>
    <property type="molecule type" value="Genomic_DNA"/>
</dbReference>
<dbReference type="InterPro" id="IPR002130">
    <property type="entry name" value="Cyclophilin-type_PPIase_dom"/>
</dbReference>
<evidence type="ECO:0000313" key="9">
    <source>
        <dbReference type="EMBL" id="WGK70285.1"/>
    </source>
</evidence>
<dbReference type="CDD" id="cd00317">
    <property type="entry name" value="cyclophilin"/>
    <property type="match status" value="1"/>
</dbReference>
<evidence type="ECO:0000256" key="1">
    <source>
        <dbReference type="ARBA" id="ARBA00000971"/>
    </source>
</evidence>
<keyword evidence="4 5" id="KW-0413">Isomerase</keyword>
<dbReference type="InterPro" id="IPR044666">
    <property type="entry name" value="Cyclophilin_A-like"/>
</dbReference>
<keyword evidence="6" id="KW-0472">Membrane</keyword>
<evidence type="ECO:0000259" key="8">
    <source>
        <dbReference type="PROSITE" id="PS50072"/>
    </source>
</evidence>
<evidence type="ECO:0000256" key="3">
    <source>
        <dbReference type="ARBA" id="ARBA00023110"/>
    </source>
</evidence>
<keyword evidence="6" id="KW-0812">Transmembrane</keyword>
<evidence type="ECO:0000256" key="4">
    <source>
        <dbReference type="ARBA" id="ARBA00023235"/>
    </source>
</evidence>
<dbReference type="RefSeq" id="WP_326928494.1">
    <property type="nucleotide sequence ID" value="NZ_CP123443.1"/>
</dbReference>
<evidence type="ECO:0000313" key="10">
    <source>
        <dbReference type="Proteomes" id="UP001228690"/>
    </source>
</evidence>
<dbReference type="SUPFAM" id="SSF50891">
    <property type="entry name" value="Cyclophilin-like"/>
    <property type="match status" value="1"/>
</dbReference>
<reference evidence="9 10" key="1">
    <citation type="submission" date="2023-04" db="EMBL/GenBank/DDBJ databases">
        <title>Spirochaete genome identified in red abalone sample constitutes a novel genus.</title>
        <authorList>
            <person name="Sharma S.P."/>
            <person name="Purcell C.M."/>
            <person name="Hyde J.R."/>
            <person name="Severin A.J."/>
        </authorList>
    </citation>
    <scope>NUCLEOTIDE SEQUENCE [LARGE SCALE GENOMIC DNA]</scope>
    <source>
        <strain evidence="9 10">SP-2023</strain>
    </source>
</reference>
<dbReference type="Pfam" id="PF00160">
    <property type="entry name" value="Pro_isomerase"/>
    <property type="match status" value="1"/>
</dbReference>
<dbReference type="Pfam" id="PF00254">
    <property type="entry name" value="FKBP_C"/>
    <property type="match status" value="1"/>
</dbReference>
<dbReference type="PANTHER" id="PTHR45625">
    <property type="entry name" value="PEPTIDYL-PROLYL CIS-TRANS ISOMERASE-RELATED"/>
    <property type="match status" value="1"/>
</dbReference>
<gene>
    <name evidence="9" type="ORF">P0082_05340</name>
</gene>
<dbReference type="PROSITE" id="PS50059">
    <property type="entry name" value="FKBP_PPIASE"/>
    <property type="match status" value="1"/>
</dbReference>
<proteinExistence type="predicted"/>
<evidence type="ECO:0000256" key="2">
    <source>
        <dbReference type="ARBA" id="ARBA00013194"/>
    </source>
</evidence>
<dbReference type="PANTHER" id="PTHR45625:SF4">
    <property type="entry name" value="PEPTIDYLPROLYL ISOMERASE DOMAIN AND WD REPEAT-CONTAINING PROTEIN 1"/>
    <property type="match status" value="1"/>
</dbReference>
<sequence length="383" mass="41900">MKVLSDTPPVFETVSFRLKLQTAVRQLFCRTAVVLFLLLAITISACSAKEKMPGEGVFAKIKTSRGVILAQLEYRKTPLTVMSFVGLAEGRFDVPDSPNVTKGKHYFDGLTFHRIEPGFVIQGGDPDGNGTGGPGYQFPNEIHPGLNHDTEGILSMANAGPDTNGSQFFITLGPASFLNGNYSVFGHVIRGMDVAKSIEKGDRMEKITIFRQGANAKAFLPSWEQFRELSEKTAGNRKNEAAEFAKKGRQALLDFSARQWPDLKPEKDDNGLESYIIQKGSGPTGSESGNVKTYRLNYTLWTQSGSGEVSKVDSSLDPGREPIQLSPEQVIPGWGLTMPQMQVGEKRVILVPPDLGYGERGSPPAIPPNSYLLFEMELLEPAK</sequence>
<protein>
    <recommendedName>
        <fullName evidence="2 5">peptidylprolyl isomerase</fullName>
        <ecNumber evidence="2 5">5.2.1.8</ecNumber>
    </recommendedName>
</protein>
<dbReference type="GO" id="GO:0003755">
    <property type="term" value="F:peptidyl-prolyl cis-trans isomerase activity"/>
    <property type="evidence" value="ECO:0007669"/>
    <property type="project" value="UniProtKB-EC"/>
</dbReference>
<dbReference type="Gene3D" id="3.10.50.40">
    <property type="match status" value="1"/>
</dbReference>
<evidence type="ECO:0000256" key="6">
    <source>
        <dbReference type="SAM" id="Phobius"/>
    </source>
</evidence>
<dbReference type="PRINTS" id="PR00153">
    <property type="entry name" value="CSAPPISMRASE"/>
</dbReference>
<feature type="transmembrane region" description="Helical" evidence="6">
    <location>
        <begin position="27"/>
        <end position="45"/>
    </location>
</feature>
<keyword evidence="10" id="KW-1185">Reference proteome</keyword>
<comment type="catalytic activity">
    <reaction evidence="1 5">
        <text>[protein]-peptidylproline (omega=180) = [protein]-peptidylproline (omega=0)</text>
        <dbReference type="Rhea" id="RHEA:16237"/>
        <dbReference type="Rhea" id="RHEA-COMP:10747"/>
        <dbReference type="Rhea" id="RHEA-COMP:10748"/>
        <dbReference type="ChEBI" id="CHEBI:83833"/>
        <dbReference type="ChEBI" id="CHEBI:83834"/>
        <dbReference type="EC" id="5.2.1.8"/>
    </reaction>
</comment>
<dbReference type="InterPro" id="IPR046357">
    <property type="entry name" value="PPIase_dom_sf"/>
</dbReference>
<evidence type="ECO:0000259" key="7">
    <source>
        <dbReference type="PROSITE" id="PS50059"/>
    </source>
</evidence>
<evidence type="ECO:0000256" key="5">
    <source>
        <dbReference type="PROSITE-ProRule" id="PRU00277"/>
    </source>
</evidence>
<dbReference type="Proteomes" id="UP001228690">
    <property type="component" value="Chromosome"/>
</dbReference>
<feature type="domain" description="PPIase cyclophilin-type" evidence="8">
    <location>
        <begin position="66"/>
        <end position="200"/>
    </location>
</feature>
<keyword evidence="3 5" id="KW-0697">Rotamase</keyword>
<name>A0ABY8MKZ5_9SPIO</name>
<organism evidence="9 10">
    <name type="scientific">Candidatus Haliotispira prima</name>
    <dbReference type="NCBI Taxonomy" id="3034016"/>
    <lineage>
        <taxon>Bacteria</taxon>
        <taxon>Pseudomonadati</taxon>
        <taxon>Spirochaetota</taxon>
        <taxon>Spirochaetia</taxon>
        <taxon>Spirochaetales</taxon>
        <taxon>Spirochaetaceae</taxon>
        <taxon>Candidatus Haliotispira</taxon>
    </lineage>
</organism>
<keyword evidence="6" id="KW-1133">Transmembrane helix</keyword>
<dbReference type="Gene3D" id="2.40.100.10">
    <property type="entry name" value="Cyclophilin-like"/>
    <property type="match status" value="1"/>
</dbReference>
<dbReference type="EC" id="5.2.1.8" evidence="2 5"/>
<dbReference type="SUPFAM" id="SSF54534">
    <property type="entry name" value="FKBP-like"/>
    <property type="match status" value="1"/>
</dbReference>
<feature type="domain" description="PPIase FKBP-type" evidence="7">
    <location>
        <begin position="291"/>
        <end position="382"/>
    </location>
</feature>
<dbReference type="InterPro" id="IPR029000">
    <property type="entry name" value="Cyclophilin-like_dom_sf"/>
</dbReference>
<dbReference type="PROSITE" id="PS50072">
    <property type="entry name" value="CSA_PPIASE_2"/>
    <property type="match status" value="1"/>
</dbReference>